<comment type="caution">
    <text evidence="6">The sequence shown here is derived from an EMBL/GenBank/DDBJ whole genome shotgun (WGS) entry which is preliminary data.</text>
</comment>
<dbReference type="AlphaFoldDB" id="A0A0T6B3Z2"/>
<keyword evidence="3 4" id="KW-0660">Purine salvage</keyword>
<dbReference type="UniPathway" id="UPA00606"/>
<dbReference type="NCBIfam" id="TIGR01694">
    <property type="entry name" value="MTAP"/>
    <property type="match status" value="1"/>
</dbReference>
<evidence type="ECO:0000313" key="7">
    <source>
        <dbReference type="Proteomes" id="UP000051574"/>
    </source>
</evidence>
<comment type="subunit">
    <text evidence="4">Homotrimer.</text>
</comment>
<feature type="binding site" evidence="4">
    <location>
        <begin position="55"/>
        <end position="56"/>
    </location>
    <ligand>
        <name>phosphate</name>
        <dbReference type="ChEBI" id="CHEBI:43474"/>
    </ligand>
</feature>
<dbReference type="GO" id="GO:0005634">
    <property type="term" value="C:nucleus"/>
    <property type="evidence" value="ECO:0007669"/>
    <property type="project" value="UniProtKB-SubCell"/>
</dbReference>
<keyword evidence="7" id="KW-1185">Reference proteome</keyword>
<feature type="binding site" evidence="4">
    <location>
        <position position="12"/>
    </location>
    <ligand>
        <name>phosphate</name>
        <dbReference type="ChEBI" id="CHEBI:43474"/>
    </ligand>
</feature>
<feature type="site" description="Important for substrate specificity" evidence="4">
    <location>
        <position position="228"/>
    </location>
</feature>
<reference evidence="6 7" key="1">
    <citation type="submission" date="2015-09" db="EMBL/GenBank/DDBJ databases">
        <title>Draft genome of the scarab beetle Oryctes borbonicus.</title>
        <authorList>
            <person name="Meyer J.M."/>
            <person name="Markov G.V."/>
            <person name="Baskaran P."/>
            <person name="Herrmann M."/>
            <person name="Sommer R.J."/>
            <person name="Roedelsperger C."/>
        </authorList>
    </citation>
    <scope>NUCLEOTIDE SEQUENCE [LARGE SCALE GENOMIC DNA]</scope>
    <source>
        <strain evidence="6">OB123</strain>
        <tissue evidence="6">Whole animal</tissue>
    </source>
</reference>
<keyword evidence="4" id="KW-0539">Nucleus</keyword>
<dbReference type="InterPro" id="IPR010044">
    <property type="entry name" value="MTAP"/>
</dbReference>
<organism evidence="6 7">
    <name type="scientific">Oryctes borbonicus</name>
    <dbReference type="NCBI Taxonomy" id="1629725"/>
    <lineage>
        <taxon>Eukaryota</taxon>
        <taxon>Metazoa</taxon>
        <taxon>Ecdysozoa</taxon>
        <taxon>Arthropoda</taxon>
        <taxon>Hexapoda</taxon>
        <taxon>Insecta</taxon>
        <taxon>Pterygota</taxon>
        <taxon>Neoptera</taxon>
        <taxon>Endopterygota</taxon>
        <taxon>Coleoptera</taxon>
        <taxon>Polyphaga</taxon>
        <taxon>Scarabaeiformia</taxon>
        <taxon>Scarabaeidae</taxon>
        <taxon>Dynastinae</taxon>
        <taxon>Oryctes</taxon>
    </lineage>
</organism>
<dbReference type="InterPro" id="IPR000845">
    <property type="entry name" value="Nucleoside_phosphorylase_d"/>
</dbReference>
<dbReference type="GO" id="GO:0017061">
    <property type="term" value="F:S-methyl-5-thioadenosine phosphorylase activity"/>
    <property type="evidence" value="ECO:0007669"/>
    <property type="project" value="InterPro"/>
</dbReference>
<sequence length="274" mass="30472">MTKVKIGIIGGTGFDNPDILKDRKEIQLTTPFGPPSDSCVVEGKVRGIPCVLVSRHGKQHSITPSKVNYRANIWALKELGCTHIIASTATGSLKEEIKPGDIIIPDDFIDRTYMRLQTFYDGEPNSPQGVLHLPMHPPFSESLRKLIIKTAKEINIDCHKEGTIVTIEGPRFSSKSESKMFQTFGCALVNMSTVPEVMLAKEAGILYAAIAVATDYDCWKEDYANVTHANVQEIFKKNVDKILNLIMAVIPKIVQQNWDKEILEAQELVNSSMM</sequence>
<evidence type="ECO:0000256" key="1">
    <source>
        <dbReference type="ARBA" id="ARBA00022676"/>
    </source>
</evidence>
<dbReference type="FunFam" id="3.40.50.1580:FF:000012">
    <property type="entry name" value="Probable 6-oxopurine nucleoside phosphorylase"/>
    <property type="match status" value="1"/>
</dbReference>
<dbReference type="PANTHER" id="PTHR42679:SF2">
    <property type="entry name" value="S-METHYL-5'-THIOADENOSINE PHOSPHORYLASE"/>
    <property type="match status" value="1"/>
</dbReference>
<feature type="site" description="Important for substrate specificity" evidence="4">
    <location>
        <position position="173"/>
    </location>
</feature>
<dbReference type="OrthoDB" id="431409at2759"/>
<dbReference type="PANTHER" id="PTHR42679">
    <property type="entry name" value="S-METHYL-5'-THIOADENOSINE PHOSPHORYLASE"/>
    <property type="match status" value="1"/>
</dbReference>
<feature type="binding site" evidence="4">
    <location>
        <position position="191"/>
    </location>
    <ligand>
        <name>substrate</name>
    </ligand>
</feature>
<dbReference type="Proteomes" id="UP000051574">
    <property type="component" value="Unassembled WGS sequence"/>
</dbReference>
<dbReference type="EMBL" id="LJIG01009930">
    <property type="protein sequence ID" value="KRT82095.1"/>
    <property type="molecule type" value="Genomic_DNA"/>
</dbReference>
<keyword evidence="1 4" id="KW-0328">Glycosyltransferase</keyword>
<evidence type="ECO:0000256" key="4">
    <source>
        <dbReference type="HAMAP-Rule" id="MF_03155"/>
    </source>
</evidence>
<comment type="subcellular location">
    <subcellularLocation>
        <location evidence="4">Cytoplasm</location>
    </subcellularLocation>
    <subcellularLocation>
        <location evidence="4">Nucleus</location>
    </subcellularLocation>
</comment>
<dbReference type="Pfam" id="PF01048">
    <property type="entry name" value="PNP_UDP_1"/>
    <property type="match status" value="1"/>
</dbReference>
<comment type="catalytic activity">
    <reaction evidence="4">
        <text>a purine D-ribonucleoside + phosphate = a purine nucleobase + alpha-D-ribose 1-phosphate</text>
        <dbReference type="Rhea" id="RHEA:19805"/>
        <dbReference type="ChEBI" id="CHEBI:26386"/>
        <dbReference type="ChEBI" id="CHEBI:43474"/>
        <dbReference type="ChEBI" id="CHEBI:57720"/>
        <dbReference type="ChEBI" id="CHEBI:142355"/>
        <dbReference type="EC" id="2.4.2.1"/>
    </reaction>
</comment>
<dbReference type="HAMAP" id="MF_01963">
    <property type="entry name" value="MTAP"/>
    <property type="match status" value="1"/>
</dbReference>
<keyword evidence="2 4" id="KW-0808">Transferase</keyword>
<evidence type="ECO:0000256" key="3">
    <source>
        <dbReference type="ARBA" id="ARBA00022726"/>
    </source>
</evidence>
<dbReference type="InterPro" id="IPR035994">
    <property type="entry name" value="Nucleoside_phosphorylase_sf"/>
</dbReference>
<dbReference type="Gene3D" id="3.40.50.1580">
    <property type="entry name" value="Nucleoside phosphorylase domain"/>
    <property type="match status" value="1"/>
</dbReference>
<dbReference type="SUPFAM" id="SSF53167">
    <property type="entry name" value="Purine and uridine phosphorylases"/>
    <property type="match status" value="1"/>
</dbReference>
<dbReference type="GO" id="GO:0019509">
    <property type="term" value="P:L-methionine salvage from methylthioadenosine"/>
    <property type="evidence" value="ECO:0007669"/>
    <property type="project" value="TreeGrafter"/>
</dbReference>
<dbReference type="GO" id="GO:0006166">
    <property type="term" value="P:purine ribonucleoside salvage"/>
    <property type="evidence" value="ECO:0007669"/>
    <property type="project" value="UniProtKB-UniRule"/>
</dbReference>
<comment type="function">
    <text evidence="4">Purine nucleoside phosphorylase involved in purine salvage.</text>
</comment>
<dbReference type="GO" id="GO:0005829">
    <property type="term" value="C:cytosol"/>
    <property type="evidence" value="ECO:0007669"/>
    <property type="project" value="TreeGrafter"/>
</dbReference>
<feature type="binding site" evidence="4">
    <location>
        <position position="192"/>
    </location>
    <ligand>
        <name>phosphate</name>
        <dbReference type="ChEBI" id="CHEBI:43474"/>
    </ligand>
</feature>
<protein>
    <recommendedName>
        <fullName evidence="4">Purine nucleoside phosphorylase</fullName>
        <shortName evidence="4">PNP</shortName>
        <ecNumber evidence="4">2.4.2.1</ecNumber>
    </recommendedName>
</protein>
<proteinExistence type="inferred from homology"/>
<gene>
    <name evidence="6" type="ORF">AMK59_3932</name>
</gene>
<evidence type="ECO:0000256" key="2">
    <source>
        <dbReference type="ARBA" id="ARBA00022679"/>
    </source>
</evidence>
<accession>A0A0T6B3Z2</accession>
<evidence type="ECO:0000313" key="6">
    <source>
        <dbReference type="EMBL" id="KRT82095.1"/>
    </source>
</evidence>
<name>A0A0T6B3Z2_9SCAR</name>
<dbReference type="PROSITE" id="PS01240">
    <property type="entry name" value="PNP_MTAP_2"/>
    <property type="match status" value="1"/>
</dbReference>
<evidence type="ECO:0000259" key="5">
    <source>
        <dbReference type="Pfam" id="PF01048"/>
    </source>
</evidence>
<feature type="binding site" evidence="4">
    <location>
        <begin position="215"/>
        <end position="217"/>
    </location>
    <ligand>
        <name>substrate</name>
    </ligand>
</feature>
<comment type="pathway">
    <text evidence="4">Purine metabolism; purine nucleoside salvage.</text>
</comment>
<dbReference type="InterPro" id="IPR018099">
    <property type="entry name" value="Purine_phosphorylase-2_CS"/>
</dbReference>
<keyword evidence="4" id="KW-0963">Cytoplasm</keyword>
<dbReference type="CDD" id="cd09010">
    <property type="entry name" value="MTAP_SsMTAPII_like_MTIP"/>
    <property type="match status" value="1"/>
</dbReference>
<comment type="miscellaneous">
    <text evidence="4">Although this enzyme belongs to the family of MTA phosphorylases based on sequence homology, it lacks several conserved amino acids in the substrate binding pocket that confer specificity towards MTA.</text>
</comment>
<comment type="similarity">
    <text evidence="4">Belongs to the PNP/MTAP phosphorylase family. MTAP subfamily.</text>
</comment>
<dbReference type="EC" id="2.4.2.1" evidence="4"/>
<feature type="binding site" evidence="4">
    <location>
        <begin position="88"/>
        <end position="89"/>
    </location>
    <ligand>
        <name>phosphate</name>
        <dbReference type="ChEBI" id="CHEBI:43474"/>
    </ligand>
</feature>
<feature type="domain" description="Nucleoside phosphorylase" evidence="5">
    <location>
        <begin position="5"/>
        <end position="250"/>
    </location>
</feature>